<dbReference type="EMBL" id="JPWA01000032">
    <property type="protein sequence ID" value="RCK04330.1"/>
    <property type="molecule type" value="Genomic_DNA"/>
</dbReference>
<comment type="caution">
    <text evidence="10">The sequence shown here is derived from an EMBL/GenBank/DDBJ whole genome shotgun (WGS) entry which is preliminary data.</text>
</comment>
<comment type="similarity">
    <text evidence="2">Belongs to the ABC-2 integral membrane protein family.</text>
</comment>
<feature type="domain" description="ABC transmembrane type-2" evidence="9">
    <location>
        <begin position="138"/>
        <end position="378"/>
    </location>
</feature>
<feature type="transmembrane region" description="Helical" evidence="8">
    <location>
        <begin position="234"/>
        <end position="259"/>
    </location>
</feature>
<dbReference type="Proteomes" id="UP000252419">
    <property type="component" value="Unassembled WGS sequence"/>
</dbReference>
<evidence type="ECO:0000256" key="5">
    <source>
        <dbReference type="ARBA" id="ARBA00022692"/>
    </source>
</evidence>
<evidence type="ECO:0000256" key="6">
    <source>
        <dbReference type="ARBA" id="ARBA00022989"/>
    </source>
</evidence>
<dbReference type="InterPro" id="IPR013525">
    <property type="entry name" value="ABC2_TM"/>
</dbReference>
<dbReference type="PROSITE" id="PS51012">
    <property type="entry name" value="ABC_TM2"/>
    <property type="match status" value="1"/>
</dbReference>
<evidence type="ECO:0000256" key="7">
    <source>
        <dbReference type="ARBA" id="ARBA00023136"/>
    </source>
</evidence>
<evidence type="ECO:0000256" key="2">
    <source>
        <dbReference type="ARBA" id="ARBA00007783"/>
    </source>
</evidence>
<dbReference type="Gene3D" id="3.40.1710.10">
    <property type="entry name" value="abc type-2 transporter like domain"/>
    <property type="match status" value="1"/>
</dbReference>
<evidence type="ECO:0000259" key="9">
    <source>
        <dbReference type="PROSITE" id="PS51012"/>
    </source>
</evidence>
<evidence type="ECO:0000313" key="11">
    <source>
        <dbReference type="Proteomes" id="UP000252419"/>
    </source>
</evidence>
<keyword evidence="6 8" id="KW-1133">Transmembrane helix</keyword>
<keyword evidence="4" id="KW-1003">Cell membrane</keyword>
<keyword evidence="3" id="KW-0813">Transport</keyword>
<reference evidence="10 11" key="1">
    <citation type="submission" date="2014-07" db="EMBL/GenBank/DDBJ databases">
        <title>Draft genome sequence of Thalassospira xianhensis P-4 (MCCC 1A02616).</title>
        <authorList>
            <person name="Lai Q."/>
            <person name="Shao Z."/>
        </authorList>
    </citation>
    <scope>NUCLEOTIDE SEQUENCE [LARGE SCALE GENOMIC DNA]</scope>
    <source>
        <strain evidence="10 11">MCCC 1A02616</strain>
    </source>
</reference>
<dbReference type="PANTHER" id="PTHR30294">
    <property type="entry name" value="MEMBRANE COMPONENT OF ABC TRANSPORTER YHHJ-RELATED"/>
    <property type="match status" value="1"/>
</dbReference>
<dbReference type="InterPro" id="IPR047817">
    <property type="entry name" value="ABC2_TM_bact-type"/>
</dbReference>
<dbReference type="InterPro" id="IPR051449">
    <property type="entry name" value="ABC-2_transporter_component"/>
</dbReference>
<protein>
    <recommendedName>
        <fullName evidence="9">ABC transmembrane type-2 domain-containing protein</fullName>
    </recommendedName>
</protein>
<evidence type="ECO:0000256" key="4">
    <source>
        <dbReference type="ARBA" id="ARBA00022475"/>
    </source>
</evidence>
<name>A0A367U8S0_9PROT</name>
<gene>
    <name evidence="10" type="ORF">TH5_20415</name>
</gene>
<evidence type="ECO:0000313" key="10">
    <source>
        <dbReference type="EMBL" id="RCK04330.1"/>
    </source>
</evidence>
<comment type="subcellular location">
    <subcellularLocation>
        <location evidence="1">Cell membrane</location>
        <topology evidence="1">Multi-pass membrane protein</topology>
    </subcellularLocation>
</comment>
<accession>A0A367U8S0</accession>
<organism evidence="10 11">
    <name type="scientific">Thalassospira xianhensis MCCC 1A02616</name>
    <dbReference type="NCBI Taxonomy" id="1177929"/>
    <lineage>
        <taxon>Bacteria</taxon>
        <taxon>Pseudomonadati</taxon>
        <taxon>Pseudomonadota</taxon>
        <taxon>Alphaproteobacteria</taxon>
        <taxon>Rhodospirillales</taxon>
        <taxon>Thalassospiraceae</taxon>
        <taxon>Thalassospira</taxon>
    </lineage>
</organism>
<evidence type="ECO:0000256" key="3">
    <source>
        <dbReference type="ARBA" id="ARBA00022448"/>
    </source>
</evidence>
<sequence>MNAMYGKRIENIYRLGIKELFSLRRDVVLLILICWAFSFAIYNAATGFSHDLKNASIAIADLDKSKLSRQIGDAFLQPFFKTPAEISEGDIDAAMDSGEYTFVLVIPPDFEKDLIAGHQPEIQLNIDATAMMQAGIGQGYVSNIIAQEVQTFMGGVSAYVAASHEPPTQLVTRYAYNENATSSWFTSAMEIINNITMLSIILSGAALIREREHGTIEHLLVMPLDPFEIMLAKVWANGLVILIASALSLFFVVELMLGVPIIGSKLLFLAGTMLYLFFATALGIFLATMTKSMPQFGLLFILVVLPMRMLSGGNTPLESMPETLQNIMQFVPSSHFVSFAQAILYRDAGIDVVWQEFLIVFVIAALFFAFSAMRFRKSIAAMR</sequence>
<keyword evidence="11" id="KW-1185">Reference proteome</keyword>
<feature type="transmembrane region" description="Helical" evidence="8">
    <location>
        <begin position="27"/>
        <end position="45"/>
    </location>
</feature>
<keyword evidence="5 8" id="KW-0812">Transmembrane</keyword>
<evidence type="ECO:0000256" key="8">
    <source>
        <dbReference type="SAM" id="Phobius"/>
    </source>
</evidence>
<feature type="transmembrane region" description="Helical" evidence="8">
    <location>
        <begin position="357"/>
        <end position="375"/>
    </location>
</feature>
<evidence type="ECO:0000256" key="1">
    <source>
        <dbReference type="ARBA" id="ARBA00004651"/>
    </source>
</evidence>
<feature type="transmembrane region" description="Helical" evidence="8">
    <location>
        <begin position="266"/>
        <end position="287"/>
    </location>
</feature>
<proteinExistence type="inferred from homology"/>
<dbReference type="GO" id="GO:0140359">
    <property type="term" value="F:ABC-type transporter activity"/>
    <property type="evidence" value="ECO:0007669"/>
    <property type="project" value="InterPro"/>
</dbReference>
<keyword evidence="7 8" id="KW-0472">Membrane</keyword>
<dbReference type="AlphaFoldDB" id="A0A367U8S0"/>
<dbReference type="PANTHER" id="PTHR30294:SF47">
    <property type="entry name" value="INNER MEMBRANE TRANSPORT PERMEASE YHHJ"/>
    <property type="match status" value="1"/>
</dbReference>
<dbReference type="GO" id="GO:0005886">
    <property type="term" value="C:plasma membrane"/>
    <property type="evidence" value="ECO:0007669"/>
    <property type="project" value="UniProtKB-SubCell"/>
</dbReference>
<dbReference type="Pfam" id="PF12698">
    <property type="entry name" value="ABC2_membrane_3"/>
    <property type="match status" value="1"/>
</dbReference>